<evidence type="ECO:0000259" key="15">
    <source>
        <dbReference type="PROSITE" id="PS50011"/>
    </source>
</evidence>
<evidence type="ECO:0000256" key="6">
    <source>
        <dbReference type="ARBA" id="ARBA00022777"/>
    </source>
</evidence>
<keyword evidence="7 13" id="KW-0067">ATP-binding</keyword>
<dbReference type="PROSITE" id="PS00108">
    <property type="entry name" value="PROTEIN_KINASE_ST"/>
    <property type="match status" value="1"/>
</dbReference>
<feature type="domain" description="PASTA" evidence="16">
    <location>
        <begin position="350"/>
        <end position="416"/>
    </location>
</feature>
<protein>
    <recommendedName>
        <fullName evidence="12">Serine/threonine-protein kinase PrkC</fullName>
        <ecNumber evidence="1">2.7.11.1</ecNumber>
    </recommendedName>
</protein>
<dbReference type="Proteomes" id="UP000070352">
    <property type="component" value="Unassembled WGS sequence"/>
</dbReference>
<dbReference type="CDD" id="cd06577">
    <property type="entry name" value="PASTA_pknB"/>
    <property type="match status" value="3"/>
</dbReference>
<dbReference type="OrthoDB" id="9788659at2"/>
<dbReference type="Gene3D" id="1.10.510.10">
    <property type="entry name" value="Transferase(Phosphotransferase) domain 1"/>
    <property type="match status" value="1"/>
</dbReference>
<evidence type="ECO:0000313" key="17">
    <source>
        <dbReference type="EMBL" id="KXG43716.1"/>
    </source>
</evidence>
<gene>
    <name evidence="17" type="ORF">U473_06575</name>
</gene>
<evidence type="ECO:0000256" key="2">
    <source>
        <dbReference type="ARBA" id="ARBA00022527"/>
    </source>
</evidence>
<evidence type="ECO:0000259" key="16">
    <source>
        <dbReference type="PROSITE" id="PS51178"/>
    </source>
</evidence>
<name>A0A135L420_9BACI</name>
<dbReference type="InterPro" id="IPR017441">
    <property type="entry name" value="Protein_kinase_ATP_BS"/>
</dbReference>
<keyword evidence="6" id="KW-0418">Kinase</keyword>
<evidence type="ECO:0000256" key="12">
    <source>
        <dbReference type="ARBA" id="ARBA00070041"/>
    </source>
</evidence>
<evidence type="ECO:0000256" key="1">
    <source>
        <dbReference type="ARBA" id="ARBA00012513"/>
    </source>
</evidence>
<evidence type="ECO:0000256" key="11">
    <source>
        <dbReference type="ARBA" id="ARBA00060432"/>
    </source>
</evidence>
<evidence type="ECO:0000313" key="18">
    <source>
        <dbReference type="Proteomes" id="UP000070352"/>
    </source>
</evidence>
<dbReference type="Gene3D" id="3.30.200.20">
    <property type="entry name" value="Phosphorylase Kinase, domain 1"/>
    <property type="match status" value="1"/>
</dbReference>
<keyword evidence="8" id="KW-0735">Signal-anchor</keyword>
<dbReference type="PANTHER" id="PTHR43289:SF34">
    <property type="entry name" value="SERINE_THREONINE-PROTEIN KINASE YBDM-RELATED"/>
    <property type="match status" value="1"/>
</dbReference>
<feature type="domain" description="PASTA" evidence="16">
    <location>
        <begin position="417"/>
        <end position="487"/>
    </location>
</feature>
<evidence type="ECO:0000256" key="10">
    <source>
        <dbReference type="ARBA" id="ARBA00048679"/>
    </source>
</evidence>
<dbReference type="SUPFAM" id="SSF56112">
    <property type="entry name" value="Protein kinase-like (PK-like)"/>
    <property type="match status" value="1"/>
</dbReference>
<dbReference type="PANTHER" id="PTHR43289">
    <property type="entry name" value="MITOGEN-ACTIVATED PROTEIN KINASE KINASE KINASE 20-RELATED"/>
    <property type="match status" value="1"/>
</dbReference>
<proteinExistence type="predicted"/>
<dbReference type="STRING" id="1413211.U473_06575"/>
<keyword evidence="18" id="KW-1185">Reference proteome</keyword>
<dbReference type="AlphaFoldDB" id="A0A135L420"/>
<accession>A0A135L420</accession>
<dbReference type="InterPro" id="IPR011009">
    <property type="entry name" value="Kinase-like_dom_sf"/>
</dbReference>
<dbReference type="SMART" id="SM00220">
    <property type="entry name" value="S_TKc"/>
    <property type="match status" value="1"/>
</dbReference>
<evidence type="ECO:0000256" key="5">
    <source>
        <dbReference type="ARBA" id="ARBA00022741"/>
    </source>
</evidence>
<evidence type="ECO:0000256" key="9">
    <source>
        <dbReference type="ARBA" id="ARBA00047899"/>
    </source>
</evidence>
<feature type="transmembrane region" description="Helical" evidence="14">
    <location>
        <begin position="325"/>
        <end position="345"/>
    </location>
</feature>
<dbReference type="GO" id="GO:0007165">
    <property type="term" value="P:signal transduction"/>
    <property type="evidence" value="ECO:0007669"/>
    <property type="project" value="UniProtKB-ARBA"/>
</dbReference>
<dbReference type="Pfam" id="PF03793">
    <property type="entry name" value="PASTA"/>
    <property type="match status" value="3"/>
</dbReference>
<reference evidence="17 18" key="1">
    <citation type="submission" date="2016-02" db="EMBL/GenBank/DDBJ databases">
        <title>Draft Genome for Tepidibacillus decaturensis nov. sp. Strain Z9, an Anaerobic, Moderately Thermophilic and Heterotrophic Bacterium from Deep Subsurface of the Illinois Basin, USA.</title>
        <authorList>
            <person name="Dong Y."/>
            <person name="Chang J.Y."/>
            <person name="Sanford R."/>
            <person name="Fouke B.W."/>
        </authorList>
    </citation>
    <scope>NUCLEOTIDE SEQUENCE [LARGE SCALE GENOMIC DNA]</scope>
    <source>
        <strain evidence="17 18">Z9</strain>
    </source>
</reference>
<dbReference type="PROSITE" id="PS00107">
    <property type="entry name" value="PROTEIN_KINASE_ATP"/>
    <property type="match status" value="1"/>
</dbReference>
<keyword evidence="2" id="KW-0723">Serine/threonine-protein kinase</keyword>
<dbReference type="InterPro" id="IPR008271">
    <property type="entry name" value="Ser/Thr_kinase_AS"/>
</dbReference>
<dbReference type="GO" id="GO:0005524">
    <property type="term" value="F:ATP binding"/>
    <property type="evidence" value="ECO:0007669"/>
    <property type="project" value="UniProtKB-UniRule"/>
</dbReference>
<feature type="domain" description="PASTA" evidence="16">
    <location>
        <begin position="488"/>
        <end position="555"/>
    </location>
</feature>
<keyword evidence="3" id="KW-0309">Germination</keyword>
<dbReference type="PROSITE" id="PS50011">
    <property type="entry name" value="PROTEIN_KINASE_DOM"/>
    <property type="match status" value="1"/>
</dbReference>
<keyword evidence="5 13" id="KW-0547">Nucleotide-binding</keyword>
<dbReference type="Gene3D" id="3.30.10.20">
    <property type="match status" value="3"/>
</dbReference>
<dbReference type="PROSITE" id="PS51178">
    <property type="entry name" value="PASTA"/>
    <property type="match status" value="3"/>
</dbReference>
<dbReference type="FunFam" id="3.30.200.20:FF:000035">
    <property type="entry name" value="Serine/threonine protein kinase Stk1"/>
    <property type="match status" value="1"/>
</dbReference>
<dbReference type="GO" id="GO:0009847">
    <property type="term" value="P:spore germination"/>
    <property type="evidence" value="ECO:0007669"/>
    <property type="project" value="UniProtKB-ARBA"/>
</dbReference>
<dbReference type="NCBIfam" id="NF033483">
    <property type="entry name" value="PknB_PASTA_kin"/>
    <property type="match status" value="1"/>
</dbReference>
<organism evidence="17 18">
    <name type="scientific">Tepidibacillus decaturensis</name>
    <dbReference type="NCBI Taxonomy" id="1413211"/>
    <lineage>
        <taxon>Bacteria</taxon>
        <taxon>Bacillati</taxon>
        <taxon>Bacillota</taxon>
        <taxon>Bacilli</taxon>
        <taxon>Bacillales</taxon>
        <taxon>Bacillaceae</taxon>
        <taxon>Tepidibacillus</taxon>
    </lineage>
</organism>
<feature type="binding site" evidence="13">
    <location>
        <position position="39"/>
    </location>
    <ligand>
        <name>ATP</name>
        <dbReference type="ChEBI" id="CHEBI:30616"/>
    </ligand>
</feature>
<dbReference type="FunFam" id="1.10.510.10:FF:000021">
    <property type="entry name" value="Serine/threonine protein kinase"/>
    <property type="match status" value="1"/>
</dbReference>
<evidence type="ECO:0000256" key="14">
    <source>
        <dbReference type="SAM" id="Phobius"/>
    </source>
</evidence>
<comment type="subcellular location">
    <subcellularLocation>
        <location evidence="11">Spore membrane</location>
        <topology evidence="11">Single-pass type II membrane protein</topology>
    </subcellularLocation>
</comment>
<dbReference type="Pfam" id="PF00069">
    <property type="entry name" value="Pkinase"/>
    <property type="match status" value="1"/>
</dbReference>
<dbReference type="GO" id="GO:0004674">
    <property type="term" value="F:protein serine/threonine kinase activity"/>
    <property type="evidence" value="ECO:0007669"/>
    <property type="project" value="UniProtKB-KW"/>
</dbReference>
<dbReference type="InterPro" id="IPR000719">
    <property type="entry name" value="Prot_kinase_dom"/>
</dbReference>
<dbReference type="GO" id="GO:0071224">
    <property type="term" value="P:cellular response to peptidoglycan"/>
    <property type="evidence" value="ECO:0007669"/>
    <property type="project" value="UniProtKB-ARBA"/>
</dbReference>
<keyword evidence="14" id="KW-1133">Transmembrane helix</keyword>
<keyword evidence="14" id="KW-0472">Membrane</keyword>
<dbReference type="CDD" id="cd14014">
    <property type="entry name" value="STKc_PknB_like"/>
    <property type="match status" value="1"/>
</dbReference>
<dbReference type="SUPFAM" id="SSF54184">
    <property type="entry name" value="Penicillin-binding protein 2x (pbp-2x), c-terminal domain"/>
    <property type="match status" value="1"/>
</dbReference>
<comment type="catalytic activity">
    <reaction evidence="10">
        <text>L-seryl-[protein] + ATP = O-phospho-L-seryl-[protein] + ADP + H(+)</text>
        <dbReference type="Rhea" id="RHEA:17989"/>
        <dbReference type="Rhea" id="RHEA-COMP:9863"/>
        <dbReference type="Rhea" id="RHEA-COMP:11604"/>
        <dbReference type="ChEBI" id="CHEBI:15378"/>
        <dbReference type="ChEBI" id="CHEBI:29999"/>
        <dbReference type="ChEBI" id="CHEBI:30616"/>
        <dbReference type="ChEBI" id="CHEBI:83421"/>
        <dbReference type="ChEBI" id="CHEBI:456216"/>
        <dbReference type="EC" id="2.7.11.1"/>
    </reaction>
</comment>
<evidence type="ECO:0000256" key="4">
    <source>
        <dbReference type="ARBA" id="ARBA00022679"/>
    </source>
</evidence>
<evidence type="ECO:0000256" key="7">
    <source>
        <dbReference type="ARBA" id="ARBA00022840"/>
    </source>
</evidence>
<dbReference type="InterPro" id="IPR005543">
    <property type="entry name" value="PASTA_dom"/>
</dbReference>
<evidence type="ECO:0000256" key="8">
    <source>
        <dbReference type="ARBA" id="ARBA00022968"/>
    </source>
</evidence>
<sequence length="637" mass="72304">MIGILLANRYKIVEKIGGGGMADVFRAIDEVLQEEVAVKVLRQQYVHDDDFVKRFRREAHSVASLSHENVVKIFDIGEEKEIYYIVMEYVKGSTLKEVIQRKGKLSIKEALKIAEQIALALDHAHQHHIIHRDIKPHNILIGNQGQVKVTDFGIARAVSSATITQAGSVLGSVHYLSPEQARGGWTDEKTDLYSLGVVLYEMITGSLPFSGDSPISVALKHLQENFIYPRELDPSIPQSVENIILRALMKDPLKRYASAEEMFKDIKTALDPKRIHEPRILLETDVFDDDEENTITIPAMKEFNANDAYSTQSRKNKKRSLRPKLVPILTIFFLLLLGVFGFQYISSKLVVPEIEAPLLEGKSKEDAIKLLQELNLTYKIEEKTDPVVEKGKVIKQEPYPGETMKTSQSITLYISLGKEKVAMPNLLNKQQRQAKIFLQQLGFNENHIEIKKEFNNEVPSGEVFKQEPNAEEMVVPDEQKVILFISEGKEQLKMPNLIGRDEAEAVAMVTAIGLVPRVQKDYSYQQPEGKVYRQFPFDPNQEVTAGDQVDIYVSLGYPKELKSIYSDLLVDLEEDESAEITIILRDARGTDVIWKKETITGPKFYDNIELLLLPDQQGTINVYKNGKLVKMKTVQYY</sequence>
<evidence type="ECO:0000256" key="13">
    <source>
        <dbReference type="PROSITE-ProRule" id="PRU10141"/>
    </source>
</evidence>
<feature type="domain" description="Protein kinase" evidence="15">
    <location>
        <begin position="10"/>
        <end position="270"/>
    </location>
</feature>
<dbReference type="EMBL" id="LSKU01000001">
    <property type="protein sequence ID" value="KXG43716.1"/>
    <property type="molecule type" value="Genomic_DNA"/>
</dbReference>
<evidence type="ECO:0000256" key="3">
    <source>
        <dbReference type="ARBA" id="ARBA00022544"/>
    </source>
</evidence>
<comment type="caution">
    <text evidence="17">The sequence shown here is derived from an EMBL/GenBank/DDBJ whole genome shotgun (WGS) entry which is preliminary data.</text>
</comment>
<dbReference type="EC" id="2.7.11.1" evidence="1"/>
<comment type="catalytic activity">
    <reaction evidence="9">
        <text>L-threonyl-[protein] + ATP = O-phospho-L-threonyl-[protein] + ADP + H(+)</text>
        <dbReference type="Rhea" id="RHEA:46608"/>
        <dbReference type="Rhea" id="RHEA-COMP:11060"/>
        <dbReference type="Rhea" id="RHEA-COMP:11605"/>
        <dbReference type="ChEBI" id="CHEBI:15378"/>
        <dbReference type="ChEBI" id="CHEBI:30013"/>
        <dbReference type="ChEBI" id="CHEBI:30616"/>
        <dbReference type="ChEBI" id="CHEBI:61977"/>
        <dbReference type="ChEBI" id="CHEBI:456216"/>
        <dbReference type="EC" id="2.7.11.1"/>
    </reaction>
</comment>
<keyword evidence="14" id="KW-0812">Transmembrane</keyword>
<dbReference type="SMART" id="SM00740">
    <property type="entry name" value="PASTA"/>
    <property type="match status" value="3"/>
</dbReference>
<dbReference type="RefSeq" id="WP_082732403.1">
    <property type="nucleotide sequence ID" value="NZ_LSKU01000001.1"/>
</dbReference>
<keyword evidence="4" id="KW-0808">Transferase</keyword>